<evidence type="ECO:0000313" key="1">
    <source>
        <dbReference type="EMBL" id="ERT09826.1"/>
    </source>
</evidence>
<name>U7QTR9_9CYAN</name>
<accession>U7QTR9</accession>
<sequence length="51" mass="5904">MRTTVLLPDSVRVGKYVLSQAHSTLYKIQGTQMLDHHLTRLKAECLNFYIL</sequence>
<gene>
    <name evidence="1" type="ORF">M595_0051</name>
</gene>
<keyword evidence="2" id="KW-1185">Reference proteome</keyword>
<protein>
    <submittedName>
        <fullName evidence="1">Uncharacterized protein</fullName>
    </submittedName>
</protein>
<dbReference type="EMBL" id="AUZM01000001">
    <property type="protein sequence ID" value="ERT09826.1"/>
    <property type="molecule type" value="Genomic_DNA"/>
</dbReference>
<organism evidence="1 2">
    <name type="scientific">Lyngbya aestuarii BL J</name>
    <dbReference type="NCBI Taxonomy" id="1348334"/>
    <lineage>
        <taxon>Bacteria</taxon>
        <taxon>Bacillati</taxon>
        <taxon>Cyanobacteriota</taxon>
        <taxon>Cyanophyceae</taxon>
        <taxon>Oscillatoriophycideae</taxon>
        <taxon>Oscillatoriales</taxon>
        <taxon>Microcoleaceae</taxon>
        <taxon>Lyngbya</taxon>
    </lineage>
</organism>
<dbReference type="AlphaFoldDB" id="U7QTR9"/>
<evidence type="ECO:0000313" key="2">
    <source>
        <dbReference type="Proteomes" id="UP000017127"/>
    </source>
</evidence>
<dbReference type="Proteomes" id="UP000017127">
    <property type="component" value="Unassembled WGS sequence"/>
</dbReference>
<reference evidence="1 2" key="1">
    <citation type="journal article" date="2013" name="Front. Microbiol.">
        <title>Comparative genomic analyses of the cyanobacterium, Lyngbya aestuarii BL J, a powerful hydrogen producer.</title>
        <authorList>
            <person name="Kothari A."/>
            <person name="Vaughn M."/>
            <person name="Garcia-Pichel F."/>
        </authorList>
    </citation>
    <scope>NUCLEOTIDE SEQUENCE [LARGE SCALE GENOMIC DNA]</scope>
    <source>
        <strain evidence="1 2">BL J</strain>
    </source>
</reference>
<proteinExistence type="predicted"/>
<comment type="caution">
    <text evidence="1">The sequence shown here is derived from an EMBL/GenBank/DDBJ whole genome shotgun (WGS) entry which is preliminary data.</text>
</comment>